<dbReference type="Gene3D" id="3.30.200.20">
    <property type="entry name" value="Phosphorylase Kinase, domain 1"/>
    <property type="match status" value="1"/>
</dbReference>
<dbReference type="SMART" id="SM00220">
    <property type="entry name" value="S_TKc"/>
    <property type="match status" value="1"/>
</dbReference>
<dbReference type="EC" id="2.7.11.1" evidence="2"/>
<accession>A0A2R6NHA1</accession>
<feature type="compositionally biased region" description="Polar residues" evidence="11">
    <location>
        <begin position="1"/>
        <end position="10"/>
    </location>
</feature>
<dbReference type="OrthoDB" id="347657at2759"/>
<feature type="binding site" evidence="10">
    <location>
        <position position="93"/>
    </location>
    <ligand>
        <name>ATP</name>
        <dbReference type="ChEBI" id="CHEBI:30616"/>
    </ligand>
</feature>
<feature type="compositionally biased region" description="Polar residues" evidence="11">
    <location>
        <begin position="487"/>
        <end position="497"/>
    </location>
</feature>
<comment type="caution">
    <text evidence="13">The sequence shown here is derived from an EMBL/GenBank/DDBJ whole genome shotgun (WGS) entry which is preliminary data.</text>
</comment>
<evidence type="ECO:0000313" key="13">
    <source>
        <dbReference type="EMBL" id="PSR71767.1"/>
    </source>
</evidence>
<dbReference type="GO" id="GO:0035556">
    <property type="term" value="P:intracellular signal transduction"/>
    <property type="evidence" value="ECO:0007669"/>
    <property type="project" value="TreeGrafter"/>
</dbReference>
<feature type="domain" description="Protein kinase" evidence="12">
    <location>
        <begin position="64"/>
        <end position="327"/>
    </location>
</feature>
<organism evidence="13 14">
    <name type="scientific">Hermanssonia centrifuga</name>
    <dbReference type="NCBI Taxonomy" id="98765"/>
    <lineage>
        <taxon>Eukaryota</taxon>
        <taxon>Fungi</taxon>
        <taxon>Dikarya</taxon>
        <taxon>Basidiomycota</taxon>
        <taxon>Agaricomycotina</taxon>
        <taxon>Agaricomycetes</taxon>
        <taxon>Polyporales</taxon>
        <taxon>Meruliaceae</taxon>
        <taxon>Hermanssonia</taxon>
    </lineage>
</organism>
<keyword evidence="14" id="KW-1185">Reference proteome</keyword>
<feature type="region of interest" description="Disordered" evidence="11">
    <location>
        <begin position="444"/>
        <end position="562"/>
    </location>
</feature>
<dbReference type="PROSITE" id="PS00107">
    <property type="entry name" value="PROTEIN_KINASE_ATP"/>
    <property type="match status" value="1"/>
</dbReference>
<dbReference type="InterPro" id="IPR017441">
    <property type="entry name" value="Protein_kinase_ATP_BS"/>
</dbReference>
<dbReference type="CDD" id="cd05581">
    <property type="entry name" value="STKc_PDK1"/>
    <property type="match status" value="1"/>
</dbReference>
<evidence type="ECO:0000256" key="1">
    <source>
        <dbReference type="ARBA" id="ARBA00010006"/>
    </source>
</evidence>
<feature type="compositionally biased region" description="Low complexity" evidence="11">
    <location>
        <begin position="541"/>
        <end position="559"/>
    </location>
</feature>
<evidence type="ECO:0000256" key="10">
    <source>
        <dbReference type="PROSITE-ProRule" id="PRU10141"/>
    </source>
</evidence>
<dbReference type="InterPro" id="IPR011009">
    <property type="entry name" value="Kinase-like_dom_sf"/>
</dbReference>
<dbReference type="PROSITE" id="PS00108">
    <property type="entry name" value="PROTEIN_KINASE_ST"/>
    <property type="match status" value="1"/>
</dbReference>
<evidence type="ECO:0000256" key="3">
    <source>
        <dbReference type="ARBA" id="ARBA00022527"/>
    </source>
</evidence>
<dbReference type="InterPro" id="IPR000719">
    <property type="entry name" value="Prot_kinase_dom"/>
</dbReference>
<sequence>MRSRSPQSPRTPKGSRPPAYLARELGVPEEDDKPTELRAPPTPSRGQSRSRNSSINGRISADDFEFGRVLGEGSYSTVMLAKHRSTGQEYAIKVLDKGHLKRNNKLATALAEKNTLVRLGAGHPGIVHLHWTFQDEWSLFFVLDLARNGELQSRISRLGSLAIPCARYLTAQLIDALDYMHTKGIIHRDLKPENLLLDDDFRLKLTDFGTGKVLTAGAERSKTWVGTAQYISPELLEVSETSKSSDLWALGCIIFQMISGRFAFQGLSEYLTWQKIKQIDYTFPDGFDEQAKDLVEELLVRDPTQRLGAGPPGSANDMQALRAHPFFTPIRWDTLWTDPAPPLEPGLVKKEPPPEGRTNGVNTWEDVGAAWDELVDGSRDEDEISWASEGEDEFKFGSASTNGSSFTAFSAINGINGVGGYEHEPVGPLNEIRPYVETPIASNGIDVTDEKTSGCHTPRPLNGLKHSSTSSSSSSGVRFVESHPEEVSTQQHSNGNESEPPDSGTEADEDRDTVSPTLDIPAAVRTQPIDVPFRPNGLRDSYSTGSATSSSEGSPPSGGLDAVLERGRNRAQTPIQGNGPTHDDEEWSSLLLSGESVLFNTIVEKSALRRRASRLLAMAGAPRRKTRELVLTDQRLMCVKHKPGRPFELSSEWTLRPGEKDKDLKHTIVGVEPKGEREIVVLTGTKSHPFITSSSSLSSTWIRKIREALETHGPASKKVPVSART</sequence>
<dbReference type="Pfam" id="PF00069">
    <property type="entry name" value="Pkinase"/>
    <property type="match status" value="1"/>
</dbReference>
<evidence type="ECO:0000313" key="14">
    <source>
        <dbReference type="Proteomes" id="UP000186601"/>
    </source>
</evidence>
<dbReference type="FunFam" id="1.10.510.10:FF:000833">
    <property type="entry name" value="AGC family protein kinase"/>
    <property type="match status" value="1"/>
</dbReference>
<name>A0A2R6NHA1_9APHY</name>
<dbReference type="PANTHER" id="PTHR24356:SF163">
    <property type="entry name" value="3-PHOSPHOINOSITIDE-DEPENDENT PROTEIN KINASE 1-RELATED"/>
    <property type="match status" value="1"/>
</dbReference>
<evidence type="ECO:0000256" key="5">
    <source>
        <dbReference type="ARBA" id="ARBA00022741"/>
    </source>
</evidence>
<keyword evidence="4" id="KW-0808">Transferase</keyword>
<evidence type="ECO:0000256" key="7">
    <source>
        <dbReference type="ARBA" id="ARBA00022840"/>
    </source>
</evidence>
<keyword evidence="3" id="KW-0723">Serine/threonine-protein kinase</keyword>
<proteinExistence type="inferred from homology"/>
<dbReference type="EMBL" id="MLYV02001244">
    <property type="protein sequence ID" value="PSR71767.1"/>
    <property type="molecule type" value="Genomic_DNA"/>
</dbReference>
<comment type="similarity">
    <text evidence="1">Belongs to the protein kinase superfamily. AGC Ser/Thr protein kinase family. PDPK1 subfamily.</text>
</comment>
<feature type="region of interest" description="Disordered" evidence="11">
    <location>
        <begin position="343"/>
        <end position="362"/>
    </location>
</feature>
<protein>
    <recommendedName>
        <fullName evidence="2">non-specific serine/threonine protein kinase</fullName>
        <ecNumber evidence="2">2.7.11.1</ecNumber>
    </recommendedName>
</protein>
<dbReference type="PROSITE" id="PS50011">
    <property type="entry name" value="PROTEIN_KINASE_DOM"/>
    <property type="match status" value="1"/>
</dbReference>
<reference evidence="13 14" key="1">
    <citation type="submission" date="2018-02" db="EMBL/GenBank/DDBJ databases">
        <title>Genome sequence of the basidiomycete white-rot fungus Phlebia centrifuga.</title>
        <authorList>
            <person name="Granchi Z."/>
            <person name="Peng M."/>
            <person name="de Vries R.P."/>
            <person name="Hilden K."/>
            <person name="Makela M.R."/>
            <person name="Grigoriev I."/>
            <person name="Riley R."/>
        </authorList>
    </citation>
    <scope>NUCLEOTIDE SEQUENCE [LARGE SCALE GENOMIC DNA]</scope>
    <source>
        <strain evidence="13 14">FBCC195</strain>
    </source>
</reference>
<dbReference type="STRING" id="98765.A0A2R6NHA1"/>
<dbReference type="GO" id="GO:0004674">
    <property type="term" value="F:protein serine/threonine kinase activity"/>
    <property type="evidence" value="ECO:0007669"/>
    <property type="project" value="UniProtKB-KW"/>
</dbReference>
<evidence type="ECO:0000256" key="11">
    <source>
        <dbReference type="SAM" id="MobiDB-lite"/>
    </source>
</evidence>
<dbReference type="InterPro" id="IPR008271">
    <property type="entry name" value="Ser/Thr_kinase_AS"/>
</dbReference>
<evidence type="ECO:0000256" key="9">
    <source>
        <dbReference type="ARBA" id="ARBA00048679"/>
    </source>
</evidence>
<dbReference type="Gene3D" id="1.10.510.10">
    <property type="entry name" value="Transferase(Phosphotransferase) domain 1"/>
    <property type="match status" value="1"/>
</dbReference>
<dbReference type="InterPro" id="IPR039046">
    <property type="entry name" value="PDPK1"/>
</dbReference>
<dbReference type="PANTHER" id="PTHR24356">
    <property type="entry name" value="SERINE/THREONINE-PROTEIN KINASE"/>
    <property type="match status" value="1"/>
</dbReference>
<gene>
    <name evidence="13" type="ORF">PHLCEN_2v12371</name>
</gene>
<keyword evidence="5 10" id="KW-0547">Nucleotide-binding</keyword>
<evidence type="ECO:0000256" key="8">
    <source>
        <dbReference type="ARBA" id="ARBA00047899"/>
    </source>
</evidence>
<evidence type="ECO:0000259" key="12">
    <source>
        <dbReference type="PROSITE" id="PS50011"/>
    </source>
</evidence>
<dbReference type="Proteomes" id="UP000186601">
    <property type="component" value="Unassembled WGS sequence"/>
</dbReference>
<keyword evidence="7 10" id="KW-0067">ATP-binding</keyword>
<keyword evidence="6" id="KW-0418">Kinase</keyword>
<evidence type="ECO:0000256" key="4">
    <source>
        <dbReference type="ARBA" id="ARBA00022679"/>
    </source>
</evidence>
<comment type="catalytic activity">
    <reaction evidence="9">
        <text>L-seryl-[protein] + ATP = O-phospho-L-seryl-[protein] + ADP + H(+)</text>
        <dbReference type="Rhea" id="RHEA:17989"/>
        <dbReference type="Rhea" id="RHEA-COMP:9863"/>
        <dbReference type="Rhea" id="RHEA-COMP:11604"/>
        <dbReference type="ChEBI" id="CHEBI:15378"/>
        <dbReference type="ChEBI" id="CHEBI:29999"/>
        <dbReference type="ChEBI" id="CHEBI:30616"/>
        <dbReference type="ChEBI" id="CHEBI:83421"/>
        <dbReference type="ChEBI" id="CHEBI:456216"/>
        <dbReference type="EC" id="2.7.11.1"/>
    </reaction>
</comment>
<dbReference type="GO" id="GO:0005524">
    <property type="term" value="F:ATP binding"/>
    <property type="evidence" value="ECO:0007669"/>
    <property type="project" value="UniProtKB-UniRule"/>
</dbReference>
<feature type="compositionally biased region" description="Low complexity" evidence="11">
    <location>
        <begin position="44"/>
        <end position="57"/>
    </location>
</feature>
<dbReference type="AlphaFoldDB" id="A0A2R6NHA1"/>
<dbReference type="SUPFAM" id="SSF56112">
    <property type="entry name" value="Protein kinase-like (PK-like)"/>
    <property type="match status" value="1"/>
</dbReference>
<dbReference type="InterPro" id="IPR050236">
    <property type="entry name" value="Ser_Thr_kinase_AGC"/>
</dbReference>
<evidence type="ECO:0000256" key="6">
    <source>
        <dbReference type="ARBA" id="ARBA00022777"/>
    </source>
</evidence>
<evidence type="ECO:0000256" key="2">
    <source>
        <dbReference type="ARBA" id="ARBA00012513"/>
    </source>
</evidence>
<comment type="catalytic activity">
    <reaction evidence="8">
        <text>L-threonyl-[protein] + ATP = O-phospho-L-threonyl-[protein] + ADP + H(+)</text>
        <dbReference type="Rhea" id="RHEA:46608"/>
        <dbReference type="Rhea" id="RHEA-COMP:11060"/>
        <dbReference type="Rhea" id="RHEA-COMP:11605"/>
        <dbReference type="ChEBI" id="CHEBI:15378"/>
        <dbReference type="ChEBI" id="CHEBI:30013"/>
        <dbReference type="ChEBI" id="CHEBI:30616"/>
        <dbReference type="ChEBI" id="CHEBI:61977"/>
        <dbReference type="ChEBI" id="CHEBI:456216"/>
        <dbReference type="EC" id="2.7.11.1"/>
    </reaction>
</comment>
<feature type="region of interest" description="Disordered" evidence="11">
    <location>
        <begin position="1"/>
        <end position="57"/>
    </location>
</feature>